<evidence type="ECO:0000256" key="5">
    <source>
        <dbReference type="SAM" id="Phobius"/>
    </source>
</evidence>
<comment type="caution">
    <text evidence="6">The sequence shown here is derived from an EMBL/GenBank/DDBJ whole genome shotgun (WGS) entry which is preliminary data.</text>
</comment>
<dbReference type="SUPFAM" id="SSF161084">
    <property type="entry name" value="MAPEG domain-like"/>
    <property type="match status" value="1"/>
</dbReference>
<dbReference type="Gene3D" id="1.20.120.550">
    <property type="entry name" value="Membrane associated eicosanoid/glutathione metabolism-like domain"/>
    <property type="match status" value="1"/>
</dbReference>
<feature type="transmembrane region" description="Helical" evidence="5">
    <location>
        <begin position="62"/>
        <end position="86"/>
    </location>
</feature>
<dbReference type="STRING" id="452.Lspi_2367"/>
<evidence type="ECO:0000256" key="4">
    <source>
        <dbReference type="ARBA" id="ARBA00023136"/>
    </source>
</evidence>
<keyword evidence="7" id="KW-1185">Reference proteome</keyword>
<sequence length="131" mass="14621">MSILVYCLFIAVLLPYLSKIPVAYAMHKASGYDNRYPREQQAGLKGFGARALAAHQNSFESLLVFATAVITAIATQHVTITTQYLAITYIVTRFLYHIFYLVNLSTLRSTVWFIGIVASLTILWQCIPATA</sequence>
<feature type="transmembrane region" description="Helical" evidence="5">
    <location>
        <begin position="98"/>
        <end position="124"/>
    </location>
</feature>
<gene>
    <name evidence="6" type="ORF">Lspi_2367</name>
</gene>
<keyword evidence="4 5" id="KW-0472">Membrane</keyword>
<proteinExistence type="predicted"/>
<evidence type="ECO:0000313" key="7">
    <source>
        <dbReference type="Proteomes" id="UP000054877"/>
    </source>
</evidence>
<dbReference type="OrthoDB" id="513661at2"/>
<evidence type="ECO:0000256" key="2">
    <source>
        <dbReference type="ARBA" id="ARBA00022692"/>
    </source>
</evidence>
<name>A0A0W0YXZ0_LEGSP</name>
<dbReference type="PANTHER" id="PTHR35371">
    <property type="entry name" value="INNER MEMBRANE PROTEIN"/>
    <property type="match status" value="1"/>
</dbReference>
<comment type="subcellular location">
    <subcellularLocation>
        <location evidence="1">Membrane</location>
    </subcellularLocation>
</comment>
<dbReference type="RefSeq" id="WP_058484264.1">
    <property type="nucleotide sequence ID" value="NZ_CAAAII010000001.1"/>
</dbReference>
<organism evidence="6 7">
    <name type="scientific">Legionella spiritensis</name>
    <dbReference type="NCBI Taxonomy" id="452"/>
    <lineage>
        <taxon>Bacteria</taxon>
        <taxon>Pseudomonadati</taxon>
        <taxon>Pseudomonadota</taxon>
        <taxon>Gammaproteobacteria</taxon>
        <taxon>Legionellales</taxon>
        <taxon>Legionellaceae</taxon>
        <taxon>Legionella</taxon>
    </lineage>
</organism>
<keyword evidence="3 5" id="KW-1133">Transmembrane helix</keyword>
<protein>
    <submittedName>
        <fullName evidence="6">Transmembrane protein</fullName>
    </submittedName>
</protein>
<dbReference type="InterPro" id="IPR001129">
    <property type="entry name" value="Membr-assoc_MAPEG"/>
</dbReference>
<evidence type="ECO:0000313" key="6">
    <source>
        <dbReference type="EMBL" id="KTD61737.1"/>
    </source>
</evidence>
<dbReference type="InterPro" id="IPR023352">
    <property type="entry name" value="MAPEG-like_dom_sf"/>
</dbReference>
<dbReference type="EMBL" id="LNYX01000031">
    <property type="protein sequence ID" value="KTD61737.1"/>
    <property type="molecule type" value="Genomic_DNA"/>
</dbReference>
<dbReference type="Proteomes" id="UP000054877">
    <property type="component" value="Unassembled WGS sequence"/>
</dbReference>
<accession>A0A0W0YXZ0</accession>
<reference evidence="6 7" key="1">
    <citation type="submission" date="2015-11" db="EMBL/GenBank/DDBJ databases">
        <title>Genomic analysis of 38 Legionella species identifies large and diverse effector repertoires.</title>
        <authorList>
            <person name="Burstein D."/>
            <person name="Amaro F."/>
            <person name="Zusman T."/>
            <person name="Lifshitz Z."/>
            <person name="Cohen O."/>
            <person name="Gilbert J.A."/>
            <person name="Pupko T."/>
            <person name="Shuman H.A."/>
            <person name="Segal G."/>
        </authorList>
    </citation>
    <scope>NUCLEOTIDE SEQUENCE [LARGE SCALE GENOMIC DNA]</scope>
    <source>
        <strain evidence="6 7">Mt.St.Helens-9</strain>
    </source>
</reference>
<evidence type="ECO:0000256" key="3">
    <source>
        <dbReference type="ARBA" id="ARBA00022989"/>
    </source>
</evidence>
<keyword evidence="2 5" id="KW-0812">Transmembrane</keyword>
<dbReference type="PANTHER" id="PTHR35371:SF1">
    <property type="entry name" value="BLR7753 PROTEIN"/>
    <property type="match status" value="1"/>
</dbReference>
<dbReference type="GO" id="GO:0016020">
    <property type="term" value="C:membrane"/>
    <property type="evidence" value="ECO:0007669"/>
    <property type="project" value="UniProtKB-SubCell"/>
</dbReference>
<dbReference type="Pfam" id="PF01124">
    <property type="entry name" value="MAPEG"/>
    <property type="match status" value="1"/>
</dbReference>
<dbReference type="PATRIC" id="fig|452.5.peg.2610"/>
<evidence type="ECO:0000256" key="1">
    <source>
        <dbReference type="ARBA" id="ARBA00004370"/>
    </source>
</evidence>
<dbReference type="AlphaFoldDB" id="A0A0W0YXZ0"/>